<dbReference type="GO" id="GO:0004368">
    <property type="term" value="F:glycerol-3-phosphate dehydrogenase (quinone) activity"/>
    <property type="evidence" value="ECO:0007669"/>
    <property type="project" value="InterPro"/>
</dbReference>
<comment type="cofactor">
    <cofactor evidence="1">
        <name>FAD</name>
        <dbReference type="ChEBI" id="CHEBI:57692"/>
    </cofactor>
</comment>
<evidence type="ECO:0000256" key="5">
    <source>
        <dbReference type="ARBA" id="ARBA00023002"/>
    </source>
</evidence>
<feature type="region of interest" description="Disordered" evidence="6">
    <location>
        <begin position="394"/>
        <end position="417"/>
    </location>
</feature>
<gene>
    <name evidence="8" type="ORF">GGQ66_001517</name>
</gene>
<dbReference type="InterPro" id="IPR036188">
    <property type="entry name" value="FAD/NAD-bd_sf"/>
</dbReference>
<dbReference type="Proteomes" id="UP000584824">
    <property type="component" value="Unassembled WGS sequence"/>
</dbReference>
<evidence type="ECO:0000256" key="4">
    <source>
        <dbReference type="ARBA" id="ARBA00022827"/>
    </source>
</evidence>
<dbReference type="AlphaFoldDB" id="A0A7W6K2P2"/>
<dbReference type="EMBL" id="JACIDU010000005">
    <property type="protein sequence ID" value="MBB4102962.1"/>
    <property type="molecule type" value="Genomic_DNA"/>
</dbReference>
<dbReference type="InterPro" id="IPR000447">
    <property type="entry name" value="G3P_DH_FAD-dep"/>
</dbReference>
<organism evidence="8 9">
    <name type="scientific">Allorhizobium borbori</name>
    <dbReference type="NCBI Taxonomy" id="485907"/>
    <lineage>
        <taxon>Bacteria</taxon>
        <taxon>Pseudomonadati</taxon>
        <taxon>Pseudomonadota</taxon>
        <taxon>Alphaproteobacteria</taxon>
        <taxon>Hyphomicrobiales</taxon>
        <taxon>Rhizobiaceae</taxon>
        <taxon>Rhizobium/Agrobacterium group</taxon>
        <taxon>Allorhizobium</taxon>
    </lineage>
</organism>
<comment type="caution">
    <text evidence="8">The sequence shown here is derived from an EMBL/GenBank/DDBJ whole genome shotgun (WGS) entry which is preliminary data.</text>
</comment>
<keyword evidence="9" id="KW-1185">Reference proteome</keyword>
<feature type="domain" description="FAD dependent oxidoreductase" evidence="7">
    <location>
        <begin position="7"/>
        <end position="374"/>
    </location>
</feature>
<accession>A0A7W6K2P2</accession>
<comment type="similarity">
    <text evidence="2">Belongs to the FAD-dependent glycerol-3-phosphate dehydrogenase family.</text>
</comment>
<name>A0A7W6K2P2_9HYPH</name>
<keyword evidence="3" id="KW-0285">Flavoprotein</keyword>
<dbReference type="PANTHER" id="PTHR11985">
    <property type="entry name" value="GLYCEROL-3-PHOSPHATE DEHYDROGENASE"/>
    <property type="match status" value="1"/>
</dbReference>
<sequence>MTQMIYDTVVVGGGIIAAAAGQHLVAAGYRTLLVERDHYGAGTSSRTSRVQHCGLGYLSAASGSIAAFLARPFDEIECLSLMRRSMRGRAEFVRVAPERVRPVTFIIPLMPGNAIPRWKAKLAFLLMAASDGGAVPLNLNTLSAKEARTHPALQGMAGLEDIRGTMNFTEYQYHWPERIVVKTVMKARAIGIEALNHIAVTGLAREGELWRMTLKATGRSRDVLARAVVNCAGVWIDEITALAGAPHIRKNTGEKGTNIVVRLPERLRGIAFKTVTATGAPFYLIPWGQLHYIGPWDSQSDGGLEGFRASEAKIATILDQFGRLFPGFGLKRKDVLYAWAGVRRRSLAPDSKSSVPAVREHDLIDEGLPNVFTFTDGLLMSHRDAGRRVTRAVARRLKPSGSPRPRDAPSPPLPDMDQVTEASVAHAVMNEHASTPADILRSRLSVGWEPDLGRCHLETAAGLAAPSWIGPRRSGDANCRFQRKNDNRIQISDISIRNDAAHRSAK</sequence>
<dbReference type="PANTHER" id="PTHR11985:SF15">
    <property type="entry name" value="GLYCEROL-3-PHOSPHATE DEHYDROGENASE, MITOCHONDRIAL"/>
    <property type="match status" value="1"/>
</dbReference>
<evidence type="ECO:0000256" key="6">
    <source>
        <dbReference type="SAM" id="MobiDB-lite"/>
    </source>
</evidence>
<keyword evidence="4" id="KW-0274">FAD</keyword>
<dbReference type="SUPFAM" id="SSF51905">
    <property type="entry name" value="FAD/NAD(P)-binding domain"/>
    <property type="match status" value="1"/>
</dbReference>
<evidence type="ECO:0000256" key="2">
    <source>
        <dbReference type="ARBA" id="ARBA00007330"/>
    </source>
</evidence>
<dbReference type="InterPro" id="IPR006076">
    <property type="entry name" value="FAD-dep_OxRdtase"/>
</dbReference>
<dbReference type="Pfam" id="PF01266">
    <property type="entry name" value="DAO"/>
    <property type="match status" value="1"/>
</dbReference>
<protein>
    <submittedName>
        <fullName evidence="8">Glycerol-3-phosphate dehydrogenase</fullName>
    </submittedName>
</protein>
<keyword evidence="5" id="KW-0560">Oxidoreductase</keyword>
<evidence type="ECO:0000313" key="8">
    <source>
        <dbReference type="EMBL" id="MBB4102962.1"/>
    </source>
</evidence>
<evidence type="ECO:0000259" key="7">
    <source>
        <dbReference type="Pfam" id="PF01266"/>
    </source>
</evidence>
<proteinExistence type="inferred from homology"/>
<dbReference type="Gene3D" id="3.50.50.60">
    <property type="entry name" value="FAD/NAD(P)-binding domain"/>
    <property type="match status" value="1"/>
</dbReference>
<evidence type="ECO:0000313" key="9">
    <source>
        <dbReference type="Proteomes" id="UP000584824"/>
    </source>
</evidence>
<dbReference type="Gene3D" id="3.30.9.10">
    <property type="entry name" value="D-Amino Acid Oxidase, subunit A, domain 2"/>
    <property type="match status" value="1"/>
</dbReference>
<dbReference type="GO" id="GO:0046168">
    <property type="term" value="P:glycerol-3-phosphate catabolic process"/>
    <property type="evidence" value="ECO:0007669"/>
    <property type="project" value="TreeGrafter"/>
</dbReference>
<evidence type="ECO:0000256" key="3">
    <source>
        <dbReference type="ARBA" id="ARBA00022630"/>
    </source>
</evidence>
<evidence type="ECO:0000256" key="1">
    <source>
        <dbReference type="ARBA" id="ARBA00001974"/>
    </source>
</evidence>
<reference evidence="8 9" key="1">
    <citation type="submission" date="2020-08" db="EMBL/GenBank/DDBJ databases">
        <title>Genomic Encyclopedia of Type Strains, Phase IV (KMG-IV): sequencing the most valuable type-strain genomes for metagenomic binning, comparative biology and taxonomic classification.</title>
        <authorList>
            <person name="Goeker M."/>
        </authorList>
    </citation>
    <scope>NUCLEOTIDE SEQUENCE [LARGE SCALE GENOMIC DNA]</scope>
    <source>
        <strain evidence="8 9">DSM 26385</strain>
    </source>
</reference>